<dbReference type="WBParaSite" id="nRc.2.0.1.t26984-RA">
    <property type="protein sequence ID" value="nRc.2.0.1.t26984-RA"/>
    <property type="gene ID" value="nRc.2.0.1.g26984"/>
</dbReference>
<dbReference type="Gene3D" id="1.25.40.20">
    <property type="entry name" value="Ankyrin repeat-containing domain"/>
    <property type="match status" value="1"/>
</dbReference>
<evidence type="ECO:0000313" key="2">
    <source>
        <dbReference type="WBParaSite" id="nRc.2.0.1.t26984-RA"/>
    </source>
</evidence>
<dbReference type="SUPFAM" id="SSF48403">
    <property type="entry name" value="Ankyrin repeat"/>
    <property type="match status" value="1"/>
</dbReference>
<protein>
    <submittedName>
        <fullName evidence="2">Uncharacterized protein</fullName>
    </submittedName>
</protein>
<evidence type="ECO:0000313" key="1">
    <source>
        <dbReference type="Proteomes" id="UP000887565"/>
    </source>
</evidence>
<sequence>MSINPSIMQKIYLQQLTACFLTILLSDGANINSTDADGRDALINAVLLGKIKAVKVLLEN</sequence>
<reference evidence="2" key="1">
    <citation type="submission" date="2022-11" db="UniProtKB">
        <authorList>
            <consortium name="WormBaseParasite"/>
        </authorList>
    </citation>
    <scope>IDENTIFICATION</scope>
</reference>
<keyword evidence="1" id="KW-1185">Reference proteome</keyword>
<accession>A0A915JLB5</accession>
<dbReference type="Proteomes" id="UP000887565">
    <property type="component" value="Unplaced"/>
</dbReference>
<dbReference type="AlphaFoldDB" id="A0A915JLB5"/>
<dbReference type="InterPro" id="IPR036770">
    <property type="entry name" value="Ankyrin_rpt-contain_sf"/>
</dbReference>
<organism evidence="1 2">
    <name type="scientific">Romanomermis culicivorax</name>
    <name type="common">Nematode worm</name>
    <dbReference type="NCBI Taxonomy" id="13658"/>
    <lineage>
        <taxon>Eukaryota</taxon>
        <taxon>Metazoa</taxon>
        <taxon>Ecdysozoa</taxon>
        <taxon>Nematoda</taxon>
        <taxon>Enoplea</taxon>
        <taxon>Dorylaimia</taxon>
        <taxon>Mermithida</taxon>
        <taxon>Mermithoidea</taxon>
        <taxon>Mermithidae</taxon>
        <taxon>Romanomermis</taxon>
    </lineage>
</organism>
<name>A0A915JLB5_ROMCU</name>
<proteinExistence type="predicted"/>